<organism evidence="2 3">
    <name type="scientific">Gaopeijia maritima</name>
    <dbReference type="NCBI Taxonomy" id="3119007"/>
    <lineage>
        <taxon>Bacteria</taxon>
        <taxon>Pseudomonadati</taxon>
        <taxon>Gemmatimonadota</taxon>
        <taxon>Longimicrobiia</taxon>
        <taxon>Gaopeijiales</taxon>
        <taxon>Gaopeijiaceae</taxon>
        <taxon>Gaopeijia</taxon>
    </lineage>
</organism>
<dbReference type="EMBL" id="JBBHLI010000002">
    <property type="protein sequence ID" value="MEK9500221.1"/>
    <property type="molecule type" value="Genomic_DNA"/>
</dbReference>
<feature type="transmembrane region" description="Helical" evidence="1">
    <location>
        <begin position="111"/>
        <end position="131"/>
    </location>
</feature>
<name>A0ABU9E648_9BACT</name>
<feature type="transmembrane region" description="Helical" evidence="1">
    <location>
        <begin position="78"/>
        <end position="99"/>
    </location>
</feature>
<gene>
    <name evidence="2" type="ORF">WI372_04470</name>
</gene>
<feature type="transmembrane region" description="Helical" evidence="1">
    <location>
        <begin position="55"/>
        <end position="71"/>
    </location>
</feature>
<keyword evidence="3" id="KW-1185">Reference proteome</keyword>
<reference evidence="2 3" key="1">
    <citation type="submission" date="2024-02" db="EMBL/GenBank/DDBJ databases">
        <title>A novel Gemmatimonadota bacterium.</title>
        <authorList>
            <person name="Du Z.-J."/>
            <person name="Ye Y.-Q."/>
        </authorList>
    </citation>
    <scope>NUCLEOTIDE SEQUENCE [LARGE SCALE GENOMIC DNA]</scope>
    <source>
        <strain evidence="2 3">DH-20</strain>
    </source>
</reference>
<comment type="caution">
    <text evidence="2">The sequence shown here is derived from an EMBL/GenBank/DDBJ whole genome shotgun (WGS) entry which is preliminary data.</text>
</comment>
<evidence type="ECO:0000256" key="1">
    <source>
        <dbReference type="SAM" id="Phobius"/>
    </source>
</evidence>
<keyword evidence="1" id="KW-1133">Transmembrane helix</keyword>
<keyword evidence="1" id="KW-0472">Membrane</keyword>
<dbReference type="Proteomes" id="UP001484239">
    <property type="component" value="Unassembled WGS sequence"/>
</dbReference>
<evidence type="ECO:0000313" key="3">
    <source>
        <dbReference type="Proteomes" id="UP001484239"/>
    </source>
</evidence>
<keyword evidence="1" id="KW-0812">Transmembrane</keyword>
<proteinExistence type="predicted"/>
<sequence>MTTPARRRAAEGLEAVAGGVAGALLGFFLTVSIFVAKARAGVYIYSFDDVTAFRWEMAPTFIGLLLGATLASGRLKAFLRGVALAVGAGLAAVPFGWFLGPWLQDGRSAAWAWAVLAAAVGLLAGLATAIVRGYPLEGGRA</sequence>
<accession>A0ABU9E648</accession>
<evidence type="ECO:0000313" key="2">
    <source>
        <dbReference type="EMBL" id="MEK9500221.1"/>
    </source>
</evidence>
<feature type="transmembrane region" description="Helical" evidence="1">
    <location>
        <begin position="12"/>
        <end position="35"/>
    </location>
</feature>
<dbReference type="RefSeq" id="WP_405286420.1">
    <property type="nucleotide sequence ID" value="NZ_JBBHLI010000002.1"/>
</dbReference>
<protein>
    <submittedName>
        <fullName evidence="2">Uncharacterized protein</fullName>
    </submittedName>
</protein>